<evidence type="ECO:0000256" key="5">
    <source>
        <dbReference type="ARBA" id="ARBA00022490"/>
    </source>
</evidence>
<comment type="subcellular location">
    <subcellularLocation>
        <location evidence="2">Cell projection</location>
        <location evidence="2">Cilium</location>
        <location evidence="2">Flagellum</location>
    </subcellularLocation>
    <subcellularLocation>
        <location evidence="3">Cytoplasm</location>
    </subcellularLocation>
</comment>
<comment type="subunit">
    <text evidence="4">Homodimer.</text>
</comment>
<organism evidence="13 14">
    <name type="scientific">Lottia gigantea</name>
    <name type="common">Giant owl limpet</name>
    <dbReference type="NCBI Taxonomy" id="225164"/>
    <lineage>
        <taxon>Eukaryota</taxon>
        <taxon>Metazoa</taxon>
        <taxon>Spiralia</taxon>
        <taxon>Lophotrochozoa</taxon>
        <taxon>Mollusca</taxon>
        <taxon>Gastropoda</taxon>
        <taxon>Patellogastropoda</taxon>
        <taxon>Lottioidea</taxon>
        <taxon>Lottiidae</taxon>
        <taxon>Lottia</taxon>
    </lineage>
</organism>
<evidence type="ECO:0000259" key="12">
    <source>
        <dbReference type="Pfam" id="PF15867"/>
    </source>
</evidence>
<accession>V4BGY5</accession>
<evidence type="ECO:0000256" key="1">
    <source>
        <dbReference type="ARBA" id="ARBA00004048"/>
    </source>
</evidence>
<protein>
    <recommendedName>
        <fullName evidence="15">Coiled-coil domain-containing protein 103</fullName>
    </recommendedName>
</protein>
<dbReference type="STRING" id="225164.V4BGY5"/>
<evidence type="ECO:0000256" key="10">
    <source>
        <dbReference type="ARBA" id="ARBA00049986"/>
    </source>
</evidence>
<gene>
    <name evidence="13" type="ORF">LOTGIDRAFT_180956</name>
</gene>
<evidence type="ECO:0000313" key="13">
    <source>
        <dbReference type="EMBL" id="ESP05187.1"/>
    </source>
</evidence>
<dbReference type="PANTHER" id="PTHR28572:SF1">
    <property type="entry name" value="COILED-COIL DOMAIN-CONTAINING PROTEIN 103"/>
    <property type="match status" value="1"/>
</dbReference>
<dbReference type="InterPro" id="IPR031733">
    <property type="entry name" value="Dynein_attach_N"/>
</dbReference>
<evidence type="ECO:0000256" key="2">
    <source>
        <dbReference type="ARBA" id="ARBA00004230"/>
    </source>
</evidence>
<dbReference type="GO" id="GO:0005576">
    <property type="term" value="C:extracellular region"/>
    <property type="evidence" value="ECO:0007669"/>
    <property type="project" value="GOC"/>
</dbReference>
<proteinExistence type="inferred from homology"/>
<feature type="domain" description="Dynein attachment factor N-terminal" evidence="12">
    <location>
        <begin position="9"/>
        <end position="77"/>
    </location>
</feature>
<evidence type="ECO:0000256" key="6">
    <source>
        <dbReference type="ARBA" id="ARBA00022794"/>
    </source>
</evidence>
<dbReference type="HOGENOM" id="CLU_085512_0_0_1"/>
<evidence type="ECO:0000313" key="14">
    <source>
        <dbReference type="Proteomes" id="UP000030746"/>
    </source>
</evidence>
<dbReference type="Pfam" id="PF15867">
    <property type="entry name" value="Dynein_attach_N"/>
    <property type="match status" value="1"/>
</dbReference>
<keyword evidence="5" id="KW-0963">Cytoplasm</keyword>
<dbReference type="GO" id="GO:0036159">
    <property type="term" value="P:inner dynein arm assembly"/>
    <property type="evidence" value="ECO:0007669"/>
    <property type="project" value="TreeGrafter"/>
</dbReference>
<sequence length="226" mass="25964">MSCYDDDNLDFSKIGKELNSAVEADEKYNRENDAKFRAVHQKVASYDEFRDIVLASHIKPLEKGDRISECKMNQPWNSVALNTDKRETSTTTNSTIEEGKRLPKSGLEFAQQWRRFYKTEDEQYPYLMDIGSEHLAKIFHTEISFGLLGEILKALCLFKKEDATKVIGILETLSKVNRFSLSMQFLSSVERDTCVKLFKNLQSCVSEDSDQLTVLVHLQILYGVQN</sequence>
<dbReference type="GO" id="GO:0031514">
    <property type="term" value="C:motile cilium"/>
    <property type="evidence" value="ECO:0007669"/>
    <property type="project" value="UniProtKB-SubCell"/>
</dbReference>
<dbReference type="Proteomes" id="UP000030746">
    <property type="component" value="Unassembled WGS sequence"/>
</dbReference>
<keyword evidence="14" id="KW-1185">Reference proteome</keyword>
<dbReference type="AlphaFoldDB" id="V4BGY5"/>
<dbReference type="KEGG" id="lgi:LOTGIDRAFT_180956"/>
<comment type="function">
    <text evidence="1">Dynein-attachment factor required for cilia motility.</text>
</comment>
<evidence type="ECO:0000256" key="4">
    <source>
        <dbReference type="ARBA" id="ARBA00011738"/>
    </source>
</evidence>
<evidence type="ECO:0000256" key="3">
    <source>
        <dbReference type="ARBA" id="ARBA00004496"/>
    </source>
</evidence>
<dbReference type="GO" id="GO:0007368">
    <property type="term" value="P:determination of left/right symmetry"/>
    <property type="evidence" value="ECO:0007669"/>
    <property type="project" value="TreeGrafter"/>
</dbReference>
<evidence type="ECO:0000259" key="11">
    <source>
        <dbReference type="Pfam" id="PF13877"/>
    </source>
</evidence>
<evidence type="ECO:0000256" key="8">
    <source>
        <dbReference type="ARBA" id="ARBA00023069"/>
    </source>
</evidence>
<evidence type="ECO:0000256" key="9">
    <source>
        <dbReference type="ARBA" id="ARBA00023273"/>
    </source>
</evidence>
<keyword evidence="8" id="KW-0969">Cilium</keyword>
<dbReference type="OMA" id="YRNWRRH"/>
<dbReference type="InterPro" id="IPR042422">
    <property type="entry name" value="CC103"/>
</dbReference>
<dbReference type="GO" id="GO:0036157">
    <property type="term" value="C:outer dynein arm"/>
    <property type="evidence" value="ECO:0007669"/>
    <property type="project" value="InterPro"/>
</dbReference>
<dbReference type="GO" id="GO:0003351">
    <property type="term" value="P:epithelial cilium movement involved in extracellular fluid movement"/>
    <property type="evidence" value="ECO:0007669"/>
    <property type="project" value="TreeGrafter"/>
</dbReference>
<name>V4BGY5_LOTGI</name>
<dbReference type="Pfam" id="PF13877">
    <property type="entry name" value="RPAP3_C"/>
    <property type="match status" value="1"/>
</dbReference>
<evidence type="ECO:0008006" key="15">
    <source>
        <dbReference type="Google" id="ProtNLM"/>
    </source>
</evidence>
<keyword evidence="9" id="KW-0966">Cell projection</keyword>
<dbReference type="GeneID" id="20244418"/>
<dbReference type="EMBL" id="KB199650">
    <property type="protein sequence ID" value="ESP05187.1"/>
    <property type="molecule type" value="Genomic_DNA"/>
</dbReference>
<evidence type="ECO:0000256" key="7">
    <source>
        <dbReference type="ARBA" id="ARBA00022846"/>
    </source>
</evidence>
<reference evidence="13 14" key="1">
    <citation type="journal article" date="2013" name="Nature">
        <title>Insights into bilaterian evolution from three spiralian genomes.</title>
        <authorList>
            <person name="Simakov O."/>
            <person name="Marletaz F."/>
            <person name="Cho S.J."/>
            <person name="Edsinger-Gonzales E."/>
            <person name="Havlak P."/>
            <person name="Hellsten U."/>
            <person name="Kuo D.H."/>
            <person name="Larsson T."/>
            <person name="Lv J."/>
            <person name="Arendt D."/>
            <person name="Savage R."/>
            <person name="Osoegawa K."/>
            <person name="de Jong P."/>
            <person name="Grimwood J."/>
            <person name="Chapman J.A."/>
            <person name="Shapiro H."/>
            <person name="Aerts A."/>
            <person name="Otillar R.P."/>
            <person name="Terry A.Y."/>
            <person name="Boore J.L."/>
            <person name="Grigoriev I.V."/>
            <person name="Lindberg D.R."/>
            <person name="Seaver E.C."/>
            <person name="Weisblat D.A."/>
            <person name="Putnam N.H."/>
            <person name="Rokhsar D.S."/>
        </authorList>
    </citation>
    <scope>NUCLEOTIDE SEQUENCE [LARGE SCALE GENOMIC DNA]</scope>
</reference>
<comment type="similarity">
    <text evidence="10">Belongs to the DNAAF19/PR46b family.</text>
</comment>
<dbReference type="InterPro" id="IPR025986">
    <property type="entry name" value="RPAP3-like_C"/>
</dbReference>
<dbReference type="CTD" id="20244418"/>
<keyword evidence="6" id="KW-0970">Cilium biogenesis/degradation</keyword>
<dbReference type="RefSeq" id="XP_009043732.1">
    <property type="nucleotide sequence ID" value="XM_009045484.1"/>
</dbReference>
<dbReference type="OrthoDB" id="447931at2759"/>
<dbReference type="PANTHER" id="PTHR28572">
    <property type="entry name" value="COILED-COIL DOMAIN-CONTAINING PROTEIN 103"/>
    <property type="match status" value="1"/>
</dbReference>
<feature type="domain" description="RNA-polymerase II-associated protein 3-like C-terminal" evidence="11">
    <location>
        <begin position="103"/>
        <end position="191"/>
    </location>
</feature>
<keyword evidence="7" id="KW-0282">Flagellum</keyword>